<comment type="caution">
    <text evidence="1">The sequence shown here is derived from an EMBL/GenBank/DDBJ whole genome shotgun (WGS) entry which is preliminary data.</text>
</comment>
<organism evidence="1 2">
    <name type="scientific">Dryococelus australis</name>
    <dbReference type="NCBI Taxonomy" id="614101"/>
    <lineage>
        <taxon>Eukaryota</taxon>
        <taxon>Metazoa</taxon>
        <taxon>Ecdysozoa</taxon>
        <taxon>Arthropoda</taxon>
        <taxon>Hexapoda</taxon>
        <taxon>Insecta</taxon>
        <taxon>Pterygota</taxon>
        <taxon>Neoptera</taxon>
        <taxon>Polyneoptera</taxon>
        <taxon>Phasmatodea</taxon>
        <taxon>Verophasmatodea</taxon>
        <taxon>Anareolatae</taxon>
        <taxon>Phasmatidae</taxon>
        <taxon>Eurycanthinae</taxon>
        <taxon>Dryococelus</taxon>
    </lineage>
</organism>
<reference evidence="1 2" key="1">
    <citation type="submission" date="2023-02" db="EMBL/GenBank/DDBJ databases">
        <title>LHISI_Scaffold_Assembly.</title>
        <authorList>
            <person name="Stuart O.P."/>
            <person name="Cleave R."/>
            <person name="Magrath M.J.L."/>
            <person name="Mikheyev A.S."/>
        </authorList>
    </citation>
    <scope>NUCLEOTIDE SEQUENCE [LARGE SCALE GENOMIC DNA]</scope>
    <source>
        <strain evidence="1">Daus_M_001</strain>
        <tissue evidence="1">Leg muscle</tissue>
    </source>
</reference>
<dbReference type="Proteomes" id="UP001159363">
    <property type="component" value="Chromosome 8"/>
</dbReference>
<accession>A0ABQ9GVP4</accession>
<name>A0ABQ9GVP4_9NEOP</name>
<gene>
    <name evidence="1" type="ORF">PR048_024011</name>
</gene>
<keyword evidence="2" id="KW-1185">Reference proteome</keyword>
<sequence>MTEILYVCLENVLSWFTAHERVNHLHPVKLAIVGLPHLWPVLKVFMFTWGRGGVVDRLLVSHPGQPGSIPSGVTPAFSCVGLMLDDATGWRVSSGISRFPHAPSFRAPLRTRIASPSSALKNPMLRPAQIPSLTHSCSPHWSTRCLTWRMLTKSSPSTMRADIQCVVDMDIFVHKTVETSLQRTREDKTTPLPALDESIYLEDSGRKVVNPSSNMQQHSLREVDGSKLVHRHISGNKDLPERLITFPGNTLSFASRCCYGGRRHLPRVSRFRSRQFCLIDHERLVDADAGHRSKSVNINSVRELSQRFYGGDIYQRASEVSQCVNGKKLIASQPGRNRGQSSAGPLRIFAKWESCQTLALVGEFSRGPPAFPRSYIPGCSPLFPNVRDAMTIHNSRGERSPLYKTTKHYSPIRRLAARLRDEQFDVGHLWSRGSGNIRKLLDKCLLKHVQRPAMGPALIDLLVS</sequence>
<proteinExistence type="predicted"/>
<evidence type="ECO:0000313" key="2">
    <source>
        <dbReference type="Proteomes" id="UP001159363"/>
    </source>
</evidence>
<evidence type="ECO:0000313" key="1">
    <source>
        <dbReference type="EMBL" id="KAJ8876102.1"/>
    </source>
</evidence>
<protein>
    <submittedName>
        <fullName evidence="1">Uncharacterized protein</fullName>
    </submittedName>
</protein>
<dbReference type="EMBL" id="JARBHB010000009">
    <property type="protein sequence ID" value="KAJ8876102.1"/>
    <property type="molecule type" value="Genomic_DNA"/>
</dbReference>